<dbReference type="GO" id="GO:0010468">
    <property type="term" value="P:regulation of gene expression"/>
    <property type="evidence" value="ECO:0007669"/>
    <property type="project" value="InterPro"/>
</dbReference>
<dbReference type="InterPro" id="IPR024768">
    <property type="entry name" value="Marf1"/>
</dbReference>
<dbReference type="GO" id="GO:0004540">
    <property type="term" value="F:RNA nuclease activity"/>
    <property type="evidence" value="ECO:0007669"/>
    <property type="project" value="InterPro"/>
</dbReference>
<dbReference type="CDD" id="cd10910">
    <property type="entry name" value="PIN_limkain_b1_N_like"/>
    <property type="match status" value="1"/>
</dbReference>
<dbReference type="GO" id="GO:0005777">
    <property type="term" value="C:peroxisome"/>
    <property type="evidence" value="ECO:0007669"/>
    <property type="project" value="InterPro"/>
</dbReference>
<dbReference type="OMA" id="YLAMEAT"/>
<evidence type="ECO:0000313" key="3">
    <source>
        <dbReference type="Proteomes" id="UP000218811"/>
    </source>
</evidence>
<sequence length="145" mass="16039">MVENCPISTDAHRHIRALLTFAQRYGSIRTLRAYMDTSLYKSQMRSMLHQAGVSVVDCPHEDKKEVVDRAMGADLIEFALHRPAPATVILISGDCDHSPAISKLFMNGYTTIILSPQGALSRMSHAQTTMLLSWPELKPAVRGSS</sequence>
<evidence type="ECO:0000259" key="1">
    <source>
        <dbReference type="Pfam" id="PF01936"/>
    </source>
</evidence>
<accession>A0A2H3JDT8</accession>
<dbReference type="STRING" id="742152.A0A2H3JDT8"/>
<gene>
    <name evidence="2" type="ORF">WOLCODRAFT_68900</name>
</gene>
<evidence type="ECO:0000313" key="2">
    <source>
        <dbReference type="EMBL" id="PCH40366.1"/>
    </source>
</evidence>
<dbReference type="Pfam" id="PF01936">
    <property type="entry name" value="NYN"/>
    <property type="match status" value="1"/>
</dbReference>
<dbReference type="PANTHER" id="PTHR14379">
    <property type="entry name" value="LIMKAIN B LKAP"/>
    <property type="match status" value="1"/>
</dbReference>
<dbReference type="AlphaFoldDB" id="A0A2H3JDT8"/>
<protein>
    <recommendedName>
        <fullName evidence="1">NYN domain-containing protein</fullName>
    </recommendedName>
</protein>
<keyword evidence="3" id="KW-1185">Reference proteome</keyword>
<feature type="domain" description="NYN" evidence="1">
    <location>
        <begin position="2"/>
        <end position="125"/>
    </location>
</feature>
<dbReference type="InterPro" id="IPR021139">
    <property type="entry name" value="NYN"/>
</dbReference>
<dbReference type="Gene3D" id="3.40.50.1010">
    <property type="entry name" value="5'-nuclease"/>
    <property type="match status" value="1"/>
</dbReference>
<dbReference type="PANTHER" id="PTHR14379:SF3">
    <property type="entry name" value="MEIOSIS REGULATOR AND MRNA STABILITY FACTOR 1"/>
    <property type="match status" value="1"/>
</dbReference>
<dbReference type="OrthoDB" id="549353at2759"/>
<organism evidence="2 3">
    <name type="scientific">Wolfiporia cocos (strain MD-104)</name>
    <name type="common">Brown rot fungus</name>
    <dbReference type="NCBI Taxonomy" id="742152"/>
    <lineage>
        <taxon>Eukaryota</taxon>
        <taxon>Fungi</taxon>
        <taxon>Dikarya</taxon>
        <taxon>Basidiomycota</taxon>
        <taxon>Agaricomycotina</taxon>
        <taxon>Agaricomycetes</taxon>
        <taxon>Polyporales</taxon>
        <taxon>Phaeolaceae</taxon>
        <taxon>Wolfiporia</taxon>
    </lineage>
</organism>
<proteinExistence type="predicted"/>
<dbReference type="Proteomes" id="UP000218811">
    <property type="component" value="Unassembled WGS sequence"/>
</dbReference>
<name>A0A2H3JDT8_WOLCO</name>
<dbReference type="EMBL" id="KB468053">
    <property type="protein sequence ID" value="PCH40366.1"/>
    <property type="molecule type" value="Genomic_DNA"/>
</dbReference>
<reference evidence="2 3" key="1">
    <citation type="journal article" date="2012" name="Science">
        <title>The Paleozoic origin of enzymatic lignin decomposition reconstructed from 31 fungal genomes.</title>
        <authorList>
            <person name="Floudas D."/>
            <person name="Binder M."/>
            <person name="Riley R."/>
            <person name="Barry K."/>
            <person name="Blanchette R.A."/>
            <person name="Henrissat B."/>
            <person name="Martinez A.T."/>
            <person name="Otillar R."/>
            <person name="Spatafora J.W."/>
            <person name="Yadav J.S."/>
            <person name="Aerts A."/>
            <person name="Benoit I."/>
            <person name="Boyd A."/>
            <person name="Carlson A."/>
            <person name="Copeland A."/>
            <person name="Coutinho P.M."/>
            <person name="de Vries R.P."/>
            <person name="Ferreira P."/>
            <person name="Findley K."/>
            <person name="Foster B."/>
            <person name="Gaskell J."/>
            <person name="Glotzer D."/>
            <person name="Gorecki P."/>
            <person name="Heitman J."/>
            <person name="Hesse C."/>
            <person name="Hori C."/>
            <person name="Igarashi K."/>
            <person name="Jurgens J.A."/>
            <person name="Kallen N."/>
            <person name="Kersten P."/>
            <person name="Kohler A."/>
            <person name="Kuees U."/>
            <person name="Kumar T.K.A."/>
            <person name="Kuo A."/>
            <person name="LaButti K."/>
            <person name="Larrondo L.F."/>
            <person name="Lindquist E."/>
            <person name="Ling A."/>
            <person name="Lombard V."/>
            <person name="Lucas S."/>
            <person name="Lundell T."/>
            <person name="Martin R."/>
            <person name="McLaughlin D.J."/>
            <person name="Morgenstern I."/>
            <person name="Morin E."/>
            <person name="Murat C."/>
            <person name="Nagy L.G."/>
            <person name="Nolan M."/>
            <person name="Ohm R.A."/>
            <person name="Patyshakuliyeva A."/>
            <person name="Rokas A."/>
            <person name="Ruiz-Duenas F.J."/>
            <person name="Sabat G."/>
            <person name="Salamov A."/>
            <person name="Samejima M."/>
            <person name="Schmutz J."/>
            <person name="Slot J.C."/>
            <person name="St John F."/>
            <person name="Stenlid J."/>
            <person name="Sun H."/>
            <person name="Sun S."/>
            <person name="Syed K."/>
            <person name="Tsang A."/>
            <person name="Wiebenga A."/>
            <person name="Young D."/>
            <person name="Pisabarro A."/>
            <person name="Eastwood D.C."/>
            <person name="Martin F."/>
            <person name="Cullen D."/>
            <person name="Grigoriev I.V."/>
            <person name="Hibbett D.S."/>
        </authorList>
    </citation>
    <scope>NUCLEOTIDE SEQUENCE [LARGE SCALE GENOMIC DNA]</scope>
    <source>
        <strain evidence="2 3">MD-104</strain>
    </source>
</reference>